<dbReference type="EMBL" id="HACG01012621">
    <property type="protein sequence ID" value="CEK59486.1"/>
    <property type="molecule type" value="Transcribed_RNA"/>
</dbReference>
<gene>
    <name evidence="1" type="primary">ORF36475</name>
</gene>
<evidence type="ECO:0000313" key="1">
    <source>
        <dbReference type="EMBL" id="CEK59486.1"/>
    </source>
</evidence>
<feature type="non-terminal residue" evidence="1">
    <location>
        <position position="1"/>
    </location>
</feature>
<reference evidence="1" key="1">
    <citation type="submission" date="2014-12" db="EMBL/GenBank/DDBJ databases">
        <title>Insight into the proteome of Arion vulgaris.</title>
        <authorList>
            <person name="Aradska J."/>
            <person name="Bulat T."/>
            <person name="Smidak R."/>
            <person name="Sarate P."/>
            <person name="Gangsoo J."/>
            <person name="Sialana F."/>
            <person name="Bilban M."/>
            <person name="Lubec G."/>
        </authorList>
    </citation>
    <scope>NUCLEOTIDE SEQUENCE</scope>
    <source>
        <tissue evidence="1">Skin</tissue>
    </source>
</reference>
<proteinExistence type="predicted"/>
<organism evidence="1">
    <name type="scientific">Arion vulgaris</name>
    <dbReference type="NCBI Taxonomy" id="1028688"/>
    <lineage>
        <taxon>Eukaryota</taxon>
        <taxon>Metazoa</taxon>
        <taxon>Spiralia</taxon>
        <taxon>Lophotrochozoa</taxon>
        <taxon>Mollusca</taxon>
        <taxon>Gastropoda</taxon>
        <taxon>Heterobranchia</taxon>
        <taxon>Euthyneura</taxon>
        <taxon>Panpulmonata</taxon>
        <taxon>Eupulmonata</taxon>
        <taxon>Stylommatophora</taxon>
        <taxon>Helicina</taxon>
        <taxon>Arionoidea</taxon>
        <taxon>Arionidae</taxon>
        <taxon>Arion</taxon>
    </lineage>
</organism>
<name>A0A0B6YUM0_9EUPU</name>
<dbReference type="AlphaFoldDB" id="A0A0B6YUM0"/>
<accession>A0A0B6YUM0</accession>
<protein>
    <submittedName>
        <fullName evidence="1">Uncharacterized protein</fullName>
    </submittedName>
</protein>
<sequence length="58" mass="6475">LQKHGPSPVRVKVKMAENNLTKISGVRALTQVFMTSLCFVMERNISKAMQDNKTSPGR</sequence>